<name>A0AAD8KEV1_TARER</name>
<comment type="caution">
    <text evidence="1">The sequence shown here is derived from an EMBL/GenBank/DDBJ whole genome shotgun (WGS) entry which is preliminary data.</text>
</comment>
<dbReference type="AlphaFoldDB" id="A0AAD8KEV1"/>
<evidence type="ECO:0000313" key="1">
    <source>
        <dbReference type="EMBL" id="KAK1421672.1"/>
    </source>
</evidence>
<protein>
    <submittedName>
        <fullName evidence="1">Uncharacterized protein</fullName>
    </submittedName>
</protein>
<gene>
    <name evidence="1" type="ORF">QVD17_24187</name>
</gene>
<organism evidence="1 2">
    <name type="scientific">Tagetes erecta</name>
    <name type="common">African marigold</name>
    <dbReference type="NCBI Taxonomy" id="13708"/>
    <lineage>
        <taxon>Eukaryota</taxon>
        <taxon>Viridiplantae</taxon>
        <taxon>Streptophyta</taxon>
        <taxon>Embryophyta</taxon>
        <taxon>Tracheophyta</taxon>
        <taxon>Spermatophyta</taxon>
        <taxon>Magnoliopsida</taxon>
        <taxon>eudicotyledons</taxon>
        <taxon>Gunneridae</taxon>
        <taxon>Pentapetalae</taxon>
        <taxon>asterids</taxon>
        <taxon>campanulids</taxon>
        <taxon>Asterales</taxon>
        <taxon>Asteraceae</taxon>
        <taxon>Asteroideae</taxon>
        <taxon>Heliantheae alliance</taxon>
        <taxon>Tageteae</taxon>
        <taxon>Tagetes</taxon>
    </lineage>
</organism>
<proteinExistence type="predicted"/>
<evidence type="ECO:0000313" key="2">
    <source>
        <dbReference type="Proteomes" id="UP001229421"/>
    </source>
</evidence>
<dbReference type="Proteomes" id="UP001229421">
    <property type="component" value="Unassembled WGS sequence"/>
</dbReference>
<keyword evidence="2" id="KW-1185">Reference proteome</keyword>
<sequence length="77" mass="8667">MKLWQIHQGGDLKLQMTGMKPGGVVTEVKYNVLNDVFEILYHEAKVTVLMKGSFLFGYKLAVGSVCYKVADMQVLTR</sequence>
<accession>A0AAD8KEV1</accession>
<reference evidence="1" key="1">
    <citation type="journal article" date="2023" name="bioRxiv">
        <title>Improved chromosome-level genome assembly for marigold (Tagetes erecta).</title>
        <authorList>
            <person name="Jiang F."/>
            <person name="Yuan L."/>
            <person name="Wang S."/>
            <person name="Wang H."/>
            <person name="Xu D."/>
            <person name="Wang A."/>
            <person name="Fan W."/>
        </authorList>
    </citation>
    <scope>NUCLEOTIDE SEQUENCE</scope>
    <source>
        <strain evidence="1">WSJ</strain>
        <tissue evidence="1">Leaf</tissue>
    </source>
</reference>
<dbReference type="EMBL" id="JAUHHV010000006">
    <property type="protein sequence ID" value="KAK1421672.1"/>
    <property type="molecule type" value="Genomic_DNA"/>
</dbReference>